<dbReference type="eggNOG" id="COG3745">
    <property type="taxonomic scope" value="Bacteria"/>
</dbReference>
<dbReference type="AlphaFoldDB" id="S5ST17"/>
<evidence type="ECO:0000259" key="1">
    <source>
        <dbReference type="SMART" id="SM00858"/>
    </source>
</evidence>
<keyword evidence="3" id="KW-1185">Reference proteome</keyword>
<dbReference type="CDD" id="cd11614">
    <property type="entry name" value="SAF_CpaB_FlgA_like"/>
    <property type="match status" value="1"/>
</dbReference>
<dbReference type="PATRIC" id="fig|1224163.3.peg.815"/>
<feature type="domain" description="SAF" evidence="1">
    <location>
        <begin position="48"/>
        <end position="110"/>
    </location>
</feature>
<sequence length="217" mass="21753">MTASASSLHALLRPPGHRRSLLLRRLLAAALVLAAVTSVVRSATAEHPRIVVFAGAVAAGASLGEDDVVLRAVPADLIPDSALTDPQEAVGLVVTAAADAGEPVTAARLIGPELINTLVGSRDEGPSSATMVPVTLADPDVATLLRHGDTVSIVTVAAEGTDPVMVADGARVILAGAEAGSESLLVALENEAAQRVAAASLTSPLAVVLTGDRAHGR</sequence>
<dbReference type="RefSeq" id="WP_020934232.1">
    <property type="nucleotide sequence ID" value="NC_021915.1"/>
</dbReference>
<reference evidence="2 3" key="1">
    <citation type="submission" date="2012-11" db="EMBL/GenBank/DDBJ databases">
        <title>The complete genome sequence of Corynebacterium maris Coryn-1 (=DSM 45190).</title>
        <authorList>
            <person name="Schaffert L."/>
            <person name="Albersmeier A."/>
            <person name="Kalinowski J."/>
            <person name="Ruckert C."/>
        </authorList>
    </citation>
    <scope>NUCLEOTIDE SEQUENCE [LARGE SCALE GENOMIC DNA]</scope>
    <source>
        <strain evidence="3">Coryn-1</strain>
    </source>
</reference>
<organism evidence="2 3">
    <name type="scientific">Corynebacterium maris DSM 45190</name>
    <dbReference type="NCBI Taxonomy" id="1224163"/>
    <lineage>
        <taxon>Bacteria</taxon>
        <taxon>Bacillati</taxon>
        <taxon>Actinomycetota</taxon>
        <taxon>Actinomycetes</taxon>
        <taxon>Mycobacteriales</taxon>
        <taxon>Corynebacteriaceae</taxon>
        <taxon>Corynebacterium</taxon>
    </lineage>
</organism>
<accession>S5ST17</accession>
<dbReference type="Proteomes" id="UP000015388">
    <property type="component" value="Chromosome"/>
</dbReference>
<dbReference type="EMBL" id="CP003924">
    <property type="protein sequence ID" value="AGS34299.1"/>
    <property type="molecule type" value="Genomic_DNA"/>
</dbReference>
<dbReference type="SMART" id="SM00858">
    <property type="entry name" value="SAF"/>
    <property type="match status" value="1"/>
</dbReference>
<name>S5ST17_9CORY</name>
<dbReference type="HOGENOM" id="CLU_088190_1_0_11"/>
<dbReference type="KEGG" id="cmd:B841_04080"/>
<protein>
    <recommendedName>
        <fullName evidence="1">SAF domain-containing protein</fullName>
    </recommendedName>
</protein>
<proteinExistence type="predicted"/>
<evidence type="ECO:0000313" key="2">
    <source>
        <dbReference type="EMBL" id="AGS34299.1"/>
    </source>
</evidence>
<dbReference type="STRING" id="1224163.B841_04080"/>
<evidence type="ECO:0000313" key="3">
    <source>
        <dbReference type="Proteomes" id="UP000015388"/>
    </source>
</evidence>
<dbReference type="InterPro" id="IPR013974">
    <property type="entry name" value="SAF"/>
</dbReference>
<gene>
    <name evidence="2" type="ORF">B841_04080</name>
</gene>
<dbReference type="OrthoDB" id="4410346at2"/>
<dbReference type="Pfam" id="PF08666">
    <property type="entry name" value="SAF"/>
    <property type="match status" value="1"/>
</dbReference>